<feature type="domain" description="TadE-like" evidence="2">
    <location>
        <begin position="29"/>
        <end position="69"/>
    </location>
</feature>
<keyword evidence="1" id="KW-0472">Membrane</keyword>
<evidence type="ECO:0000313" key="4">
    <source>
        <dbReference type="Proteomes" id="UP000664122"/>
    </source>
</evidence>
<sequence>MHADAGPTSAASSRPKRRGILPFLRDRHGVTTIEFAILAFPFFVLMLILLETATTFMAELVMDRAVAKIGREVRTGQITEAEMNEAAFKQKLCDEVNFLFDCSKLQIDLKTYTSFGDVPTSVPMKDGDIDSSGFSYSTPSGGKITALKAYYKWPIDIDFLRDLITDTKDHSFIIVGSAAFITEPY</sequence>
<protein>
    <submittedName>
        <fullName evidence="3">Pilus assembly protein</fullName>
    </submittedName>
</protein>
<feature type="transmembrane region" description="Helical" evidence="1">
    <location>
        <begin position="35"/>
        <end position="61"/>
    </location>
</feature>
<dbReference type="EMBL" id="JAFMPP010000005">
    <property type="protein sequence ID" value="MBO0662393.1"/>
    <property type="molecule type" value="Genomic_DNA"/>
</dbReference>
<keyword evidence="1" id="KW-1133">Transmembrane helix</keyword>
<organism evidence="3 4">
    <name type="scientific">Jiella flava</name>
    <dbReference type="NCBI Taxonomy" id="2816857"/>
    <lineage>
        <taxon>Bacteria</taxon>
        <taxon>Pseudomonadati</taxon>
        <taxon>Pseudomonadota</taxon>
        <taxon>Alphaproteobacteria</taxon>
        <taxon>Hyphomicrobiales</taxon>
        <taxon>Aurantimonadaceae</taxon>
        <taxon>Jiella</taxon>
    </lineage>
</organism>
<comment type="caution">
    <text evidence="3">The sequence shown here is derived from an EMBL/GenBank/DDBJ whole genome shotgun (WGS) entry which is preliminary data.</text>
</comment>
<dbReference type="InterPro" id="IPR012495">
    <property type="entry name" value="TadE-like_dom"/>
</dbReference>
<accession>A0A939FUW4</accession>
<evidence type="ECO:0000256" key="1">
    <source>
        <dbReference type="SAM" id="Phobius"/>
    </source>
</evidence>
<evidence type="ECO:0000313" key="3">
    <source>
        <dbReference type="EMBL" id="MBO0662393.1"/>
    </source>
</evidence>
<dbReference type="Proteomes" id="UP000664122">
    <property type="component" value="Unassembled WGS sequence"/>
</dbReference>
<dbReference type="AlphaFoldDB" id="A0A939FUW4"/>
<name>A0A939FUW4_9HYPH</name>
<dbReference type="Pfam" id="PF07811">
    <property type="entry name" value="TadE"/>
    <property type="match status" value="1"/>
</dbReference>
<dbReference type="RefSeq" id="WP_207257190.1">
    <property type="nucleotide sequence ID" value="NZ_JAFMPP010000005.1"/>
</dbReference>
<keyword evidence="4" id="KW-1185">Reference proteome</keyword>
<keyword evidence="1" id="KW-0812">Transmembrane</keyword>
<evidence type="ECO:0000259" key="2">
    <source>
        <dbReference type="Pfam" id="PF07811"/>
    </source>
</evidence>
<gene>
    <name evidence="3" type="ORF">J1C48_07395</name>
</gene>
<reference evidence="3" key="1">
    <citation type="submission" date="2021-03" db="EMBL/GenBank/DDBJ databases">
        <title>Whole genome sequence of Jiella sp. CQZ9-1.</title>
        <authorList>
            <person name="Tuo L."/>
        </authorList>
    </citation>
    <scope>NUCLEOTIDE SEQUENCE</scope>
    <source>
        <strain evidence="3">CQZ9-1</strain>
    </source>
</reference>
<proteinExistence type="predicted"/>